<reference evidence="1 2" key="1">
    <citation type="submission" date="2017-09" db="EMBL/GenBank/DDBJ databases">
        <title>Mdr eskape-Ghana.</title>
        <authorList>
            <person name="Agyepong N."/>
            <person name="Janice J."/>
            <person name="Samuelsen O."/>
            <person name="Owusu-Ofori A."/>
            <person name="Sundsfjord A."/>
            <person name="Essack S."/>
            <person name="Pedersen T."/>
        </authorList>
    </citation>
    <scope>NUCLEOTIDE SEQUENCE [LARGE SCALE GENOMIC DNA]</scope>
    <source>
        <strain evidence="1 2">46</strain>
    </source>
</reference>
<evidence type="ECO:0000313" key="2">
    <source>
        <dbReference type="Proteomes" id="UP000217648"/>
    </source>
</evidence>
<dbReference type="RefSeq" id="WP_065800396.1">
    <property type="nucleotide sequence ID" value="NZ_BPVC01000298.1"/>
</dbReference>
<dbReference type="EMBL" id="NXHG01000008">
    <property type="protein sequence ID" value="PCM60824.1"/>
    <property type="molecule type" value="Genomic_DNA"/>
</dbReference>
<name>A0A2A5MIR9_9ENTR</name>
<gene>
    <name evidence="1" type="ORF">CP911_16185</name>
</gene>
<dbReference type="Proteomes" id="UP000217648">
    <property type="component" value="Unassembled WGS sequence"/>
</dbReference>
<proteinExistence type="predicted"/>
<dbReference type="InterPro" id="IPR019289">
    <property type="entry name" value="Phage_tail_E/E"/>
</dbReference>
<dbReference type="Pfam" id="PF10109">
    <property type="entry name" value="Phage_TAC_7"/>
    <property type="match status" value="1"/>
</dbReference>
<protein>
    <submittedName>
        <fullName evidence="1">Phage tail assembly protein</fullName>
    </submittedName>
</protein>
<accession>A0A2A5MIR9</accession>
<sequence>MAELERTKIIVLTTPLEDVAQKTRYEQLELKAPTLSQVEKFYEKQESSSAIAAMRLLIGLVTDTRESVLQPMDYVDFCKCKEYLLSFLNWKP</sequence>
<evidence type="ECO:0000313" key="1">
    <source>
        <dbReference type="EMBL" id="PCM60824.1"/>
    </source>
</evidence>
<dbReference type="AlphaFoldDB" id="A0A2A5MIR9"/>
<organism evidence="1 2">
    <name type="scientific">Klebsiella quasipneumoniae</name>
    <dbReference type="NCBI Taxonomy" id="1463165"/>
    <lineage>
        <taxon>Bacteria</taxon>
        <taxon>Pseudomonadati</taxon>
        <taxon>Pseudomonadota</taxon>
        <taxon>Gammaproteobacteria</taxon>
        <taxon>Enterobacterales</taxon>
        <taxon>Enterobacteriaceae</taxon>
        <taxon>Klebsiella/Raoultella group</taxon>
        <taxon>Klebsiella</taxon>
        <taxon>Klebsiella pneumoniae complex</taxon>
    </lineage>
</organism>
<comment type="caution">
    <text evidence="1">The sequence shown here is derived from an EMBL/GenBank/DDBJ whole genome shotgun (WGS) entry which is preliminary data.</text>
</comment>